<evidence type="ECO:0000313" key="3">
    <source>
        <dbReference type="Proteomes" id="UP000583944"/>
    </source>
</evidence>
<gene>
    <name evidence="2" type="ORF">ECC02_007842</name>
</gene>
<proteinExistence type="predicted"/>
<keyword evidence="1" id="KW-1133">Transmembrane helix</keyword>
<dbReference type="VEuPathDB" id="TriTrypDB:ECC02_007842"/>
<accession>A0A7J6XYC6</accession>
<sequence>MGVHAYIQWAHYVCASWDEVRARVHARGHTERVSERRVCVRAVHGSLPHSHAATTAEAAAHATTRRSKRGEVVWETAVLPSLSSVAAVLLRLGTLAATVFFFGWLFLFFDFCCCFFCLIHFVFIFLACLLCLNVVIVIYGGLPSVKIFICCCFSQIFLFFFLVPLFCCVPPFPRQVFLDLILLQRLSVLFLHLLVASFFPGFLFLFRLHFLRYLILLLNSLPVMVLLLLAFAFCRRLLFPQCRHRSFSQYFEDP</sequence>
<feature type="transmembrane region" description="Helical" evidence="1">
    <location>
        <begin position="115"/>
        <end position="139"/>
    </location>
</feature>
<dbReference type="AlphaFoldDB" id="A0A7J6XYC6"/>
<feature type="transmembrane region" description="Helical" evidence="1">
    <location>
        <begin position="88"/>
        <end position="108"/>
    </location>
</feature>
<keyword evidence="2" id="KW-0347">Helicase</keyword>
<feature type="transmembrane region" description="Helical" evidence="1">
    <location>
        <begin position="145"/>
        <end position="167"/>
    </location>
</feature>
<organism evidence="2 3">
    <name type="scientific">Trypanosoma cruzi</name>
    <dbReference type="NCBI Taxonomy" id="5693"/>
    <lineage>
        <taxon>Eukaryota</taxon>
        <taxon>Discoba</taxon>
        <taxon>Euglenozoa</taxon>
        <taxon>Kinetoplastea</taxon>
        <taxon>Metakinetoplastina</taxon>
        <taxon>Trypanosomatida</taxon>
        <taxon>Trypanosomatidae</taxon>
        <taxon>Trypanosoma</taxon>
        <taxon>Schizotrypanum</taxon>
    </lineage>
</organism>
<protein>
    <submittedName>
        <fullName evidence="2">Nucleolar RNA helicase II</fullName>
    </submittedName>
</protein>
<keyword evidence="2" id="KW-0378">Hydrolase</keyword>
<reference evidence="2 3" key="1">
    <citation type="journal article" date="2019" name="Genome Biol. Evol.">
        <title>Nanopore Sequencing Significantly Improves Genome Assembly of the Protozoan Parasite Trypanosoma cruzi.</title>
        <authorList>
            <person name="Diaz-Viraque F."/>
            <person name="Pita S."/>
            <person name="Greif G."/>
            <person name="de Souza R.C.M."/>
            <person name="Iraola G."/>
            <person name="Robello C."/>
        </authorList>
    </citation>
    <scope>NUCLEOTIDE SEQUENCE [LARGE SCALE GENOMIC DNA]</scope>
    <source>
        <strain evidence="2 3">Berenice</strain>
    </source>
</reference>
<dbReference type="Proteomes" id="UP000583944">
    <property type="component" value="Unassembled WGS sequence"/>
</dbReference>
<keyword evidence="2" id="KW-0547">Nucleotide-binding</keyword>
<evidence type="ECO:0000313" key="2">
    <source>
        <dbReference type="EMBL" id="KAF5219146.1"/>
    </source>
</evidence>
<dbReference type="EMBL" id="JABDHM010000076">
    <property type="protein sequence ID" value="KAF5219146.1"/>
    <property type="molecule type" value="Genomic_DNA"/>
</dbReference>
<feature type="transmembrane region" description="Helical" evidence="1">
    <location>
        <begin position="188"/>
        <end position="207"/>
    </location>
</feature>
<comment type="caution">
    <text evidence="2">The sequence shown here is derived from an EMBL/GenBank/DDBJ whole genome shotgun (WGS) entry which is preliminary data.</text>
</comment>
<keyword evidence="1" id="KW-0472">Membrane</keyword>
<keyword evidence="1" id="KW-0812">Transmembrane</keyword>
<name>A0A7J6XYC6_TRYCR</name>
<dbReference type="GO" id="GO:0004386">
    <property type="term" value="F:helicase activity"/>
    <property type="evidence" value="ECO:0007669"/>
    <property type="project" value="UniProtKB-KW"/>
</dbReference>
<keyword evidence="2" id="KW-0067">ATP-binding</keyword>
<feature type="transmembrane region" description="Helical" evidence="1">
    <location>
        <begin position="213"/>
        <end position="234"/>
    </location>
</feature>
<evidence type="ECO:0000256" key="1">
    <source>
        <dbReference type="SAM" id="Phobius"/>
    </source>
</evidence>